<feature type="chain" id="PRO_5032531091" description="H(+)-exporting diphosphatase" evidence="2">
    <location>
        <begin position="20"/>
        <end position="183"/>
    </location>
</feature>
<feature type="transmembrane region" description="Helical" evidence="1">
    <location>
        <begin position="105"/>
        <end position="125"/>
    </location>
</feature>
<dbReference type="EMBL" id="CAJNNV010029092">
    <property type="protein sequence ID" value="CAE8627016.1"/>
    <property type="molecule type" value="Genomic_DNA"/>
</dbReference>
<dbReference type="Proteomes" id="UP000654075">
    <property type="component" value="Unassembled WGS sequence"/>
</dbReference>
<sequence>MASLGVALLLLALVFVVSAHSPVIRGGAAVSGSVLLHPLLGASPTGASSSLSFPGATEAAGSTLRSPSAKKSLLLETHRTSEAEAANASLHHVEEPQQESAFGSFLKQMGAACLISLLCIGLLAAKRDVSEKQQFLELVKAAGMGQGAVLLAAFLVFLLSAVVNIPGYAMVFLMGTAWNVCAN</sequence>
<evidence type="ECO:0008006" key="5">
    <source>
        <dbReference type="Google" id="ProtNLM"/>
    </source>
</evidence>
<evidence type="ECO:0000256" key="2">
    <source>
        <dbReference type="SAM" id="SignalP"/>
    </source>
</evidence>
<name>A0A813GIU8_POLGL</name>
<keyword evidence="2" id="KW-0732">Signal</keyword>
<protein>
    <recommendedName>
        <fullName evidence="5">H(+)-exporting diphosphatase</fullName>
    </recommendedName>
</protein>
<keyword evidence="1" id="KW-1133">Transmembrane helix</keyword>
<keyword evidence="4" id="KW-1185">Reference proteome</keyword>
<proteinExistence type="predicted"/>
<accession>A0A813GIU8</accession>
<feature type="signal peptide" evidence="2">
    <location>
        <begin position="1"/>
        <end position="19"/>
    </location>
</feature>
<reference evidence="3" key="1">
    <citation type="submission" date="2021-02" db="EMBL/GenBank/DDBJ databases">
        <authorList>
            <person name="Dougan E. K."/>
            <person name="Rhodes N."/>
            <person name="Thang M."/>
            <person name="Chan C."/>
        </authorList>
    </citation>
    <scope>NUCLEOTIDE SEQUENCE</scope>
</reference>
<organism evidence="3 4">
    <name type="scientific">Polarella glacialis</name>
    <name type="common">Dinoflagellate</name>
    <dbReference type="NCBI Taxonomy" id="89957"/>
    <lineage>
        <taxon>Eukaryota</taxon>
        <taxon>Sar</taxon>
        <taxon>Alveolata</taxon>
        <taxon>Dinophyceae</taxon>
        <taxon>Suessiales</taxon>
        <taxon>Suessiaceae</taxon>
        <taxon>Polarella</taxon>
    </lineage>
</organism>
<gene>
    <name evidence="3" type="ORF">PGLA1383_LOCUS43890</name>
</gene>
<keyword evidence="1" id="KW-0472">Membrane</keyword>
<evidence type="ECO:0000256" key="1">
    <source>
        <dbReference type="SAM" id="Phobius"/>
    </source>
</evidence>
<keyword evidence="1" id="KW-0812">Transmembrane</keyword>
<evidence type="ECO:0000313" key="4">
    <source>
        <dbReference type="Proteomes" id="UP000654075"/>
    </source>
</evidence>
<evidence type="ECO:0000313" key="3">
    <source>
        <dbReference type="EMBL" id="CAE8627016.1"/>
    </source>
</evidence>
<dbReference type="AlphaFoldDB" id="A0A813GIU8"/>
<comment type="caution">
    <text evidence="3">The sequence shown here is derived from an EMBL/GenBank/DDBJ whole genome shotgun (WGS) entry which is preliminary data.</text>
</comment>